<dbReference type="SUPFAM" id="SSF50985">
    <property type="entry name" value="RCC1/BLIP-II"/>
    <property type="match status" value="1"/>
</dbReference>
<dbReference type="AlphaFoldDB" id="A0A0K1PWE1"/>
<dbReference type="InterPro" id="IPR009091">
    <property type="entry name" value="RCC1/BLIP-II"/>
</dbReference>
<evidence type="ECO:0000313" key="2">
    <source>
        <dbReference type="Proteomes" id="UP000064967"/>
    </source>
</evidence>
<dbReference type="InterPro" id="IPR000408">
    <property type="entry name" value="Reg_chr_condens"/>
</dbReference>
<proteinExistence type="predicted"/>
<evidence type="ECO:0000313" key="1">
    <source>
        <dbReference type="EMBL" id="AKU97838.1"/>
    </source>
</evidence>
<dbReference type="PANTHER" id="PTHR45982:SF1">
    <property type="entry name" value="REGULATOR OF CHROMOSOME CONDENSATION"/>
    <property type="match status" value="1"/>
</dbReference>
<dbReference type="Pfam" id="PF13540">
    <property type="entry name" value="RCC1_2"/>
    <property type="match status" value="1"/>
</dbReference>
<gene>
    <name evidence="1" type="ORF">AKJ09_04502</name>
</gene>
<dbReference type="Proteomes" id="UP000064967">
    <property type="component" value="Chromosome"/>
</dbReference>
<dbReference type="STRING" id="1391654.AKJ09_04502"/>
<protein>
    <submittedName>
        <fullName evidence="1">BNR repeat domain protein</fullName>
    </submittedName>
</protein>
<dbReference type="EMBL" id="CP012333">
    <property type="protein sequence ID" value="AKU97838.1"/>
    <property type="molecule type" value="Genomic_DNA"/>
</dbReference>
<dbReference type="PROSITE" id="PS50012">
    <property type="entry name" value="RCC1_3"/>
    <property type="match status" value="2"/>
</dbReference>
<dbReference type="PANTHER" id="PTHR45982">
    <property type="entry name" value="REGULATOR OF CHROMOSOME CONDENSATION"/>
    <property type="match status" value="1"/>
</dbReference>
<sequence>MARWGAANSVSTEVPKPERVPGLTNIVHVARSCALDNDGKIWCWGTGPLLRSTVRGYTTVGASAPVQIAVPAATRMDVEYALNSSRAAPAAVGCAVAVSGNVYCWGSNASGQAGDDTYDYALTPVKVKGLPGPASVVRTSTYTTCALLTTGKVYCWGDNPNGELGNGTIQDPTLVPVQVLLPE</sequence>
<keyword evidence="2" id="KW-1185">Reference proteome</keyword>
<dbReference type="RefSeq" id="WP_146648916.1">
    <property type="nucleotide sequence ID" value="NZ_CP012333.1"/>
</dbReference>
<dbReference type="InterPro" id="IPR051553">
    <property type="entry name" value="Ran_GTPase-activating"/>
</dbReference>
<organism evidence="1 2">
    <name type="scientific">Labilithrix luteola</name>
    <dbReference type="NCBI Taxonomy" id="1391654"/>
    <lineage>
        <taxon>Bacteria</taxon>
        <taxon>Pseudomonadati</taxon>
        <taxon>Myxococcota</taxon>
        <taxon>Polyangia</taxon>
        <taxon>Polyangiales</taxon>
        <taxon>Labilitrichaceae</taxon>
        <taxon>Labilithrix</taxon>
    </lineage>
</organism>
<reference evidence="1 2" key="1">
    <citation type="submission" date="2015-08" db="EMBL/GenBank/DDBJ databases">
        <authorList>
            <person name="Babu N.S."/>
            <person name="Beckwith C.J."/>
            <person name="Beseler K.G."/>
            <person name="Brison A."/>
            <person name="Carone J.V."/>
            <person name="Caskin T.P."/>
            <person name="Diamond M."/>
            <person name="Durham M.E."/>
            <person name="Foxe J.M."/>
            <person name="Go M."/>
            <person name="Henderson B.A."/>
            <person name="Jones I.B."/>
            <person name="McGettigan J.A."/>
            <person name="Micheletti S.J."/>
            <person name="Nasrallah M.E."/>
            <person name="Ortiz D."/>
            <person name="Piller C.R."/>
            <person name="Privatt S.R."/>
            <person name="Schneider S.L."/>
            <person name="Sharp S."/>
            <person name="Smith T.C."/>
            <person name="Stanton J.D."/>
            <person name="Ullery H.E."/>
            <person name="Wilson R.J."/>
            <person name="Serrano M.G."/>
            <person name="Buck G."/>
            <person name="Lee V."/>
            <person name="Wang Y."/>
            <person name="Carvalho R."/>
            <person name="Voegtly L."/>
            <person name="Shi R."/>
            <person name="Duckworth R."/>
            <person name="Johnson A."/>
            <person name="Loviza R."/>
            <person name="Walstead R."/>
            <person name="Shah Z."/>
            <person name="Kiflezghi M."/>
            <person name="Wade K."/>
            <person name="Ball S.L."/>
            <person name="Bradley K.W."/>
            <person name="Asai D.J."/>
            <person name="Bowman C.A."/>
            <person name="Russell D.A."/>
            <person name="Pope W.H."/>
            <person name="Jacobs-Sera D."/>
            <person name="Hendrix R.W."/>
            <person name="Hatfull G.F."/>
        </authorList>
    </citation>
    <scope>NUCLEOTIDE SEQUENCE [LARGE SCALE GENOMIC DNA]</scope>
    <source>
        <strain evidence="1 2">DSM 27648</strain>
    </source>
</reference>
<dbReference type="GO" id="GO:0005085">
    <property type="term" value="F:guanyl-nucleotide exchange factor activity"/>
    <property type="evidence" value="ECO:0007669"/>
    <property type="project" value="TreeGrafter"/>
</dbReference>
<dbReference type="KEGG" id="llu:AKJ09_04502"/>
<dbReference type="Gene3D" id="2.130.10.30">
    <property type="entry name" value="Regulator of chromosome condensation 1/beta-lactamase-inhibitor protein II"/>
    <property type="match status" value="2"/>
</dbReference>
<name>A0A0K1PWE1_9BACT</name>
<accession>A0A0K1PWE1</accession>
<dbReference type="GO" id="GO:0005737">
    <property type="term" value="C:cytoplasm"/>
    <property type="evidence" value="ECO:0007669"/>
    <property type="project" value="TreeGrafter"/>
</dbReference>
<dbReference type="OrthoDB" id="9758365at2"/>